<organism evidence="1 2">
    <name type="scientific">Actinomadura vinacea</name>
    <dbReference type="NCBI Taxonomy" id="115336"/>
    <lineage>
        <taxon>Bacteria</taxon>
        <taxon>Bacillati</taxon>
        <taxon>Actinomycetota</taxon>
        <taxon>Actinomycetes</taxon>
        <taxon>Streptosporangiales</taxon>
        <taxon>Thermomonosporaceae</taxon>
        <taxon>Actinomadura</taxon>
    </lineage>
</organism>
<sequence length="161" mass="17568">MRKTTSFEYEPYASPRAMLKHVDIALVGTVVSVKPALIADELDGQGAVIVGLRPREMWKDAPARSGEVVYYYFDRPKNLAIGVYQRGLPVGTEISLFGFDAAKLVRFAQGDPGHRTYTPVPQGHLISGHDTGLVNVWAEDIASSGWKNIRSVADLKAAIGK</sequence>
<evidence type="ECO:0000313" key="2">
    <source>
        <dbReference type="Proteomes" id="UP001501231"/>
    </source>
</evidence>
<reference evidence="1 2" key="1">
    <citation type="journal article" date="2019" name="Int. J. Syst. Evol. Microbiol.">
        <title>The Global Catalogue of Microorganisms (GCM) 10K type strain sequencing project: providing services to taxonomists for standard genome sequencing and annotation.</title>
        <authorList>
            <consortium name="The Broad Institute Genomics Platform"/>
            <consortium name="The Broad Institute Genome Sequencing Center for Infectious Disease"/>
            <person name="Wu L."/>
            <person name="Ma J."/>
        </authorList>
    </citation>
    <scope>NUCLEOTIDE SEQUENCE [LARGE SCALE GENOMIC DNA]</scope>
    <source>
        <strain evidence="1 2">JCM 3325</strain>
    </source>
</reference>
<evidence type="ECO:0000313" key="1">
    <source>
        <dbReference type="EMBL" id="GAA2431556.1"/>
    </source>
</evidence>
<keyword evidence="2" id="KW-1185">Reference proteome</keyword>
<protein>
    <submittedName>
        <fullName evidence="1">Uncharacterized protein</fullName>
    </submittedName>
</protein>
<gene>
    <name evidence="1" type="ORF">GCM10010191_51710</name>
</gene>
<proteinExistence type="predicted"/>
<accession>A0ABN3JJ00</accession>
<name>A0ABN3JJ00_9ACTN</name>
<dbReference type="EMBL" id="BAAARW010000020">
    <property type="protein sequence ID" value="GAA2431556.1"/>
    <property type="molecule type" value="Genomic_DNA"/>
</dbReference>
<comment type="caution">
    <text evidence="1">The sequence shown here is derived from an EMBL/GenBank/DDBJ whole genome shotgun (WGS) entry which is preliminary data.</text>
</comment>
<dbReference type="Proteomes" id="UP001501231">
    <property type="component" value="Unassembled WGS sequence"/>
</dbReference>